<dbReference type="GO" id="GO:0005829">
    <property type="term" value="C:cytosol"/>
    <property type="evidence" value="ECO:0007669"/>
    <property type="project" value="TreeGrafter"/>
</dbReference>
<accession>A0A955IDP6</accession>
<feature type="binding site" evidence="1">
    <location>
        <position position="254"/>
    </location>
    <ligand>
        <name>a divalent metal cation</name>
        <dbReference type="ChEBI" id="CHEBI:60240"/>
        <label>1</label>
    </ligand>
</feature>
<name>A0A955IDP6_9BACT</name>
<keyword evidence="2" id="KW-0378">Hydrolase</keyword>
<dbReference type="GO" id="GO:0046872">
    <property type="term" value="F:metal ion binding"/>
    <property type="evidence" value="ECO:0007669"/>
    <property type="project" value="UniProtKB-KW"/>
</dbReference>
<dbReference type="InterPro" id="IPR001130">
    <property type="entry name" value="TatD-like"/>
</dbReference>
<dbReference type="CDD" id="cd01310">
    <property type="entry name" value="TatD_DNAse"/>
    <property type="match status" value="1"/>
</dbReference>
<dbReference type="GO" id="GO:0016788">
    <property type="term" value="F:hydrolase activity, acting on ester bonds"/>
    <property type="evidence" value="ECO:0007669"/>
    <property type="project" value="InterPro"/>
</dbReference>
<organism evidence="2 3">
    <name type="scientific">Candidatus Dojkabacteria bacterium</name>
    <dbReference type="NCBI Taxonomy" id="2099670"/>
    <lineage>
        <taxon>Bacteria</taxon>
        <taxon>Candidatus Dojkabacteria</taxon>
    </lineage>
</organism>
<dbReference type="InterPro" id="IPR032466">
    <property type="entry name" value="Metal_Hydrolase"/>
</dbReference>
<dbReference type="SUPFAM" id="SSF51556">
    <property type="entry name" value="Metallo-dependent hydrolases"/>
    <property type="match status" value="1"/>
</dbReference>
<dbReference type="PANTHER" id="PTHR46124:SF2">
    <property type="entry name" value="D-AMINOACYL-TRNA DEACYLASE"/>
    <property type="match status" value="1"/>
</dbReference>
<comment type="caution">
    <text evidence="2">The sequence shown here is derived from an EMBL/GenBank/DDBJ whole genome shotgun (WGS) entry which is preliminary data.</text>
</comment>
<feature type="binding site" evidence="1">
    <location>
        <position position="124"/>
    </location>
    <ligand>
        <name>a divalent metal cation</name>
        <dbReference type="ChEBI" id="CHEBI:60240"/>
        <label>1</label>
    </ligand>
</feature>
<dbReference type="Pfam" id="PF01026">
    <property type="entry name" value="TatD_DNase"/>
    <property type="match status" value="1"/>
</dbReference>
<dbReference type="EMBL" id="JAGQLL010000012">
    <property type="protein sequence ID" value="MCA9379768.1"/>
    <property type="molecule type" value="Genomic_DNA"/>
</dbReference>
<dbReference type="Gene3D" id="3.20.20.140">
    <property type="entry name" value="Metal-dependent hydrolases"/>
    <property type="match status" value="1"/>
</dbReference>
<gene>
    <name evidence="2" type="ORF">KC675_01165</name>
</gene>
<evidence type="ECO:0000313" key="2">
    <source>
        <dbReference type="EMBL" id="MCA9379768.1"/>
    </source>
</evidence>
<protein>
    <submittedName>
        <fullName evidence="2">TatD family hydrolase</fullName>
    </submittedName>
</protein>
<reference evidence="2" key="1">
    <citation type="submission" date="2020-04" db="EMBL/GenBank/DDBJ databases">
        <authorList>
            <person name="Zhang T."/>
        </authorList>
    </citation>
    <scope>NUCLEOTIDE SEQUENCE</scope>
    <source>
        <strain evidence="2">HKST-UBA15</strain>
    </source>
</reference>
<evidence type="ECO:0000256" key="1">
    <source>
        <dbReference type="PIRSR" id="PIRSR005902-1"/>
    </source>
</evidence>
<dbReference type="Proteomes" id="UP000745577">
    <property type="component" value="Unassembled WGS sequence"/>
</dbReference>
<feature type="binding site" evidence="1">
    <location>
        <position position="26"/>
    </location>
    <ligand>
        <name>a divalent metal cation</name>
        <dbReference type="ChEBI" id="CHEBI:60240"/>
        <label>1</label>
    </ligand>
</feature>
<sequence>MKNTKLLKYFEDKFGNVDSLFDTHTHLMGLSEDELEYAVKRAQNNGVNFIVDVAVDLVTSRNTLQKHKKYPEIIFPTVGIDPEVVVLGSDLYDESIDEKKVDQLLNELDSLVEENKDNVLMIGECGLDYYWIEKHDLSTEEKEKSKYLQKKLFVGQLQISSTYKLPLTMHHRDSLDKCLELINMSGLDLFGIFHSFTGNLSEAKIAIENGFAIGINGIVTYKSALELRACVQGVAGEINSPLDLYKNCVFLETDAPFLQPRGSKTKINEPANIKLIYDYLDNGQTE</sequence>
<keyword evidence="1" id="KW-0479">Metal-binding</keyword>
<feature type="binding site" evidence="1">
    <location>
        <position position="24"/>
    </location>
    <ligand>
        <name>a divalent metal cation</name>
        <dbReference type="ChEBI" id="CHEBI:60240"/>
        <label>1</label>
    </ligand>
</feature>
<evidence type="ECO:0000313" key="3">
    <source>
        <dbReference type="Proteomes" id="UP000745577"/>
    </source>
</evidence>
<proteinExistence type="predicted"/>
<dbReference type="PIRSF" id="PIRSF005902">
    <property type="entry name" value="DNase_TatD"/>
    <property type="match status" value="1"/>
</dbReference>
<dbReference type="AlphaFoldDB" id="A0A955IDP6"/>
<dbReference type="PANTHER" id="PTHR46124">
    <property type="entry name" value="D-AMINOACYL-TRNA DEACYLASE"/>
    <property type="match status" value="1"/>
</dbReference>
<reference evidence="2" key="2">
    <citation type="journal article" date="2021" name="Microbiome">
        <title>Successional dynamics and alternative stable states in a saline activated sludge microbial community over 9 years.</title>
        <authorList>
            <person name="Wang Y."/>
            <person name="Ye J."/>
            <person name="Ju F."/>
            <person name="Liu L."/>
            <person name="Boyd J.A."/>
            <person name="Deng Y."/>
            <person name="Parks D.H."/>
            <person name="Jiang X."/>
            <person name="Yin X."/>
            <person name="Woodcroft B.J."/>
            <person name="Tyson G.W."/>
            <person name="Hugenholtz P."/>
            <person name="Polz M.F."/>
            <person name="Zhang T."/>
        </authorList>
    </citation>
    <scope>NUCLEOTIDE SEQUENCE</scope>
    <source>
        <strain evidence="2">HKST-UBA15</strain>
    </source>
</reference>
<feature type="binding site" evidence="1">
    <location>
        <position position="194"/>
    </location>
    <ligand>
        <name>a divalent metal cation</name>
        <dbReference type="ChEBI" id="CHEBI:60240"/>
        <label>2</label>
    </ligand>
</feature>
<feature type="binding site" evidence="1">
    <location>
        <position position="170"/>
    </location>
    <ligand>
        <name>a divalent metal cation</name>
        <dbReference type="ChEBI" id="CHEBI:60240"/>
        <label>2</label>
    </ligand>
</feature>